<dbReference type="EC" id="2.3.2.27" evidence="2"/>
<dbReference type="Proteomes" id="UP001428341">
    <property type="component" value="Unassembled WGS sequence"/>
</dbReference>
<dbReference type="PANTHER" id="PTHR15710:SF74">
    <property type="entry name" value="RING-TYPE E3 UBIQUITIN TRANSFERASE-RELATED"/>
    <property type="match status" value="1"/>
</dbReference>
<evidence type="ECO:0000256" key="6">
    <source>
        <dbReference type="PROSITE-ProRule" id="PRU00175"/>
    </source>
</evidence>
<protein>
    <recommendedName>
        <fullName evidence="2">RING-type E3 ubiquitin transferase</fullName>
        <ecNumber evidence="2">2.3.2.27</ecNumber>
    </recommendedName>
</protein>
<feature type="region of interest" description="Disordered" evidence="7">
    <location>
        <begin position="31"/>
        <end position="50"/>
    </location>
</feature>
<dbReference type="PROSITE" id="PS50089">
    <property type="entry name" value="ZF_RING_2"/>
    <property type="match status" value="1"/>
</dbReference>
<proteinExistence type="predicted"/>
<evidence type="ECO:0000256" key="1">
    <source>
        <dbReference type="ARBA" id="ARBA00000900"/>
    </source>
</evidence>
<gene>
    <name evidence="9" type="ORF">WN944_000955</name>
</gene>
<dbReference type="Gene3D" id="3.30.40.10">
    <property type="entry name" value="Zinc/RING finger domain, C3HC4 (zinc finger)"/>
    <property type="match status" value="1"/>
</dbReference>
<name>A0AAP0MDS1_9ROSI</name>
<dbReference type="SUPFAM" id="SSF57850">
    <property type="entry name" value="RING/U-box"/>
    <property type="match status" value="1"/>
</dbReference>
<dbReference type="AlphaFoldDB" id="A0AAP0MDS1"/>
<dbReference type="InterPro" id="IPR001841">
    <property type="entry name" value="Znf_RING"/>
</dbReference>
<comment type="catalytic activity">
    <reaction evidence="1">
        <text>S-ubiquitinyl-[E2 ubiquitin-conjugating enzyme]-L-cysteine + [acceptor protein]-L-lysine = [E2 ubiquitin-conjugating enzyme]-L-cysteine + N(6)-ubiquitinyl-[acceptor protein]-L-lysine.</text>
        <dbReference type="EC" id="2.3.2.27"/>
    </reaction>
</comment>
<feature type="compositionally biased region" description="Polar residues" evidence="7">
    <location>
        <begin position="33"/>
        <end position="43"/>
    </location>
</feature>
<dbReference type="InterPro" id="IPR013083">
    <property type="entry name" value="Znf_RING/FYVE/PHD"/>
</dbReference>
<evidence type="ECO:0000259" key="8">
    <source>
        <dbReference type="PROSITE" id="PS50089"/>
    </source>
</evidence>
<evidence type="ECO:0000256" key="2">
    <source>
        <dbReference type="ARBA" id="ARBA00012483"/>
    </source>
</evidence>
<evidence type="ECO:0000256" key="7">
    <source>
        <dbReference type="SAM" id="MobiDB-lite"/>
    </source>
</evidence>
<comment type="caution">
    <text evidence="9">The sequence shown here is derived from an EMBL/GenBank/DDBJ whole genome shotgun (WGS) entry which is preliminary data.</text>
</comment>
<dbReference type="GO" id="GO:0008270">
    <property type="term" value="F:zinc ion binding"/>
    <property type="evidence" value="ECO:0007669"/>
    <property type="project" value="UniProtKB-KW"/>
</dbReference>
<evidence type="ECO:0000256" key="4">
    <source>
        <dbReference type="ARBA" id="ARBA00022771"/>
    </source>
</evidence>
<dbReference type="SMART" id="SM00184">
    <property type="entry name" value="RING"/>
    <property type="match status" value="1"/>
</dbReference>
<reference evidence="9 10" key="1">
    <citation type="submission" date="2024-05" db="EMBL/GenBank/DDBJ databases">
        <title>Haplotype-resolved chromosome-level genome assembly of Huyou (Citrus changshanensis).</title>
        <authorList>
            <person name="Miao C."/>
            <person name="Chen W."/>
            <person name="Wu Y."/>
            <person name="Wang L."/>
            <person name="Zhao S."/>
            <person name="Grierson D."/>
            <person name="Xu C."/>
            <person name="Chen K."/>
        </authorList>
    </citation>
    <scope>NUCLEOTIDE SEQUENCE [LARGE SCALE GENOMIC DNA]</scope>
    <source>
        <strain evidence="9">01-14</strain>
        <tissue evidence="9">Leaf</tissue>
    </source>
</reference>
<dbReference type="GO" id="GO:0061630">
    <property type="term" value="F:ubiquitin protein ligase activity"/>
    <property type="evidence" value="ECO:0007669"/>
    <property type="project" value="UniProtKB-EC"/>
</dbReference>
<keyword evidence="10" id="KW-1185">Reference proteome</keyword>
<evidence type="ECO:0000256" key="3">
    <source>
        <dbReference type="ARBA" id="ARBA00022723"/>
    </source>
</evidence>
<sequence>MASQNSSPTNATNILHCPIIDETFDLDGALPMITNTSSAPSDQEQQKSDDAGTISELMVSNLPTVAATQGVCMVCMENFQQAFPGRQLPCGHMFHATCISSWISLSNSCPVCRSGVPA</sequence>
<evidence type="ECO:0000313" key="9">
    <source>
        <dbReference type="EMBL" id="KAK9208597.1"/>
    </source>
</evidence>
<feature type="domain" description="RING-type" evidence="8">
    <location>
        <begin position="72"/>
        <end position="113"/>
    </location>
</feature>
<keyword evidence="3" id="KW-0479">Metal-binding</keyword>
<accession>A0AAP0MDS1</accession>
<evidence type="ECO:0000313" key="10">
    <source>
        <dbReference type="Proteomes" id="UP001428341"/>
    </source>
</evidence>
<dbReference type="PANTHER" id="PTHR15710">
    <property type="entry name" value="E3 UBIQUITIN-PROTEIN LIGASE PRAJA"/>
    <property type="match status" value="1"/>
</dbReference>
<organism evidence="9 10">
    <name type="scientific">Citrus x changshan-huyou</name>
    <dbReference type="NCBI Taxonomy" id="2935761"/>
    <lineage>
        <taxon>Eukaryota</taxon>
        <taxon>Viridiplantae</taxon>
        <taxon>Streptophyta</taxon>
        <taxon>Embryophyta</taxon>
        <taxon>Tracheophyta</taxon>
        <taxon>Spermatophyta</taxon>
        <taxon>Magnoliopsida</taxon>
        <taxon>eudicotyledons</taxon>
        <taxon>Gunneridae</taxon>
        <taxon>Pentapetalae</taxon>
        <taxon>rosids</taxon>
        <taxon>malvids</taxon>
        <taxon>Sapindales</taxon>
        <taxon>Rutaceae</taxon>
        <taxon>Aurantioideae</taxon>
        <taxon>Citrus</taxon>
    </lineage>
</organism>
<keyword evidence="4 6" id="KW-0863">Zinc-finger</keyword>
<keyword evidence="5" id="KW-0862">Zinc</keyword>
<dbReference type="EMBL" id="JBCGBO010000004">
    <property type="protein sequence ID" value="KAK9208597.1"/>
    <property type="molecule type" value="Genomic_DNA"/>
</dbReference>
<dbReference type="Pfam" id="PF13639">
    <property type="entry name" value="zf-RING_2"/>
    <property type="match status" value="1"/>
</dbReference>
<evidence type="ECO:0000256" key="5">
    <source>
        <dbReference type="ARBA" id="ARBA00022833"/>
    </source>
</evidence>